<dbReference type="RefSeq" id="WP_077278811.1">
    <property type="nucleotide sequence ID" value="NZ_MVBK01000048.1"/>
</dbReference>
<dbReference type="Pfam" id="PF01609">
    <property type="entry name" value="DDE_Tnp_1"/>
    <property type="match status" value="1"/>
</dbReference>
<accession>A0A1V3NH09</accession>
<dbReference type="PANTHER" id="PTHR35604:SF2">
    <property type="entry name" value="TRANSPOSASE INSH FOR INSERTION SEQUENCE ELEMENT IS5A-RELATED"/>
    <property type="match status" value="1"/>
</dbReference>
<gene>
    <name evidence="2" type="ORF">B1C78_08960</name>
</gene>
<name>A0A1V3NH09_9GAMM</name>
<evidence type="ECO:0000313" key="3">
    <source>
        <dbReference type="Proteomes" id="UP000189462"/>
    </source>
</evidence>
<dbReference type="GO" id="GO:0006313">
    <property type="term" value="P:DNA transposition"/>
    <property type="evidence" value="ECO:0007669"/>
    <property type="project" value="InterPro"/>
</dbReference>
<feature type="domain" description="Transposase IS4-like" evidence="1">
    <location>
        <begin position="22"/>
        <end position="171"/>
    </location>
</feature>
<dbReference type="EMBL" id="MVBK01000048">
    <property type="protein sequence ID" value="OOG24335.1"/>
    <property type="molecule type" value="Genomic_DNA"/>
</dbReference>
<dbReference type="OrthoDB" id="9182628at2"/>
<proteinExistence type="predicted"/>
<comment type="caution">
    <text evidence="2">The sequence shown here is derived from an EMBL/GenBank/DDBJ whole genome shotgun (WGS) entry which is preliminary data.</text>
</comment>
<dbReference type="PANTHER" id="PTHR35604">
    <property type="entry name" value="TRANSPOSASE INSH FOR INSERTION SEQUENCE ELEMENT IS5A-RELATED"/>
    <property type="match status" value="1"/>
</dbReference>
<reference evidence="2 3" key="1">
    <citation type="submission" date="2017-02" db="EMBL/GenBank/DDBJ databases">
        <title>Genomic diversity within the haloalkaliphilic genus Thioalkalivibrio.</title>
        <authorList>
            <person name="Ahn A.-C."/>
            <person name="Meier-Kolthoff J."/>
            <person name="Overmars L."/>
            <person name="Richter M."/>
            <person name="Woyke T."/>
            <person name="Sorokin D.Y."/>
            <person name="Muyzer G."/>
        </authorList>
    </citation>
    <scope>NUCLEOTIDE SEQUENCE [LARGE SCALE GENOMIC DNA]</scope>
    <source>
        <strain evidence="2 3">ALJD</strain>
    </source>
</reference>
<sequence length="182" mass="20509">MRGDRRQQESMFSYVSPEARSYRKGNAHPAILCYQSHLLMENRNGLIVDHELTQASGTAERDAAAAMVSRLAGRHRVGVGADKGYDTAELVAHLRCLEAIPHVAQNTRNRRSAIYRRTTRHPGYTVSQRVRKRIEEIFGWGTMVGPLRQVKLRGVKKVIHLCLLTYAAHNLVRMRNLAGAVP</sequence>
<evidence type="ECO:0000313" key="2">
    <source>
        <dbReference type="EMBL" id="OOG24335.1"/>
    </source>
</evidence>
<protein>
    <submittedName>
        <fullName evidence="2">Transposase</fullName>
    </submittedName>
</protein>
<dbReference type="GO" id="GO:0003677">
    <property type="term" value="F:DNA binding"/>
    <property type="evidence" value="ECO:0007669"/>
    <property type="project" value="InterPro"/>
</dbReference>
<organism evidence="2 3">
    <name type="scientific">Thioalkalivibrio denitrificans</name>
    <dbReference type="NCBI Taxonomy" id="108003"/>
    <lineage>
        <taxon>Bacteria</taxon>
        <taxon>Pseudomonadati</taxon>
        <taxon>Pseudomonadota</taxon>
        <taxon>Gammaproteobacteria</taxon>
        <taxon>Chromatiales</taxon>
        <taxon>Ectothiorhodospiraceae</taxon>
        <taxon>Thioalkalivibrio</taxon>
    </lineage>
</organism>
<dbReference type="GO" id="GO:0004803">
    <property type="term" value="F:transposase activity"/>
    <property type="evidence" value="ECO:0007669"/>
    <property type="project" value="InterPro"/>
</dbReference>
<dbReference type="Proteomes" id="UP000189462">
    <property type="component" value="Unassembled WGS sequence"/>
</dbReference>
<dbReference type="STRING" id="108003.B1C78_08960"/>
<dbReference type="InterPro" id="IPR002559">
    <property type="entry name" value="Transposase_11"/>
</dbReference>
<evidence type="ECO:0000259" key="1">
    <source>
        <dbReference type="Pfam" id="PF01609"/>
    </source>
</evidence>
<dbReference type="AlphaFoldDB" id="A0A1V3NH09"/>
<keyword evidence="3" id="KW-1185">Reference proteome</keyword>